<comment type="caution">
    <text evidence="6">The sequence shown here is derived from an EMBL/GenBank/DDBJ whole genome shotgun (WGS) entry which is preliminary data.</text>
</comment>
<dbReference type="Proteomes" id="UP000316801">
    <property type="component" value="Unassembled WGS sequence"/>
</dbReference>
<dbReference type="InterPro" id="IPR001647">
    <property type="entry name" value="HTH_TetR"/>
</dbReference>
<evidence type="ECO:0000256" key="1">
    <source>
        <dbReference type="ARBA" id="ARBA00023015"/>
    </source>
</evidence>
<accession>A0A549T3P1</accession>
<gene>
    <name evidence="6" type="ORF">FNA46_17785</name>
</gene>
<evidence type="ECO:0000256" key="2">
    <source>
        <dbReference type="ARBA" id="ARBA00023125"/>
    </source>
</evidence>
<keyword evidence="7" id="KW-1185">Reference proteome</keyword>
<dbReference type="AlphaFoldDB" id="A0A549T3P1"/>
<evidence type="ECO:0000256" key="3">
    <source>
        <dbReference type="ARBA" id="ARBA00023163"/>
    </source>
</evidence>
<dbReference type="Gene3D" id="1.10.10.60">
    <property type="entry name" value="Homeodomain-like"/>
    <property type="match status" value="1"/>
</dbReference>
<dbReference type="PROSITE" id="PS50977">
    <property type="entry name" value="HTH_TETR_2"/>
    <property type="match status" value="1"/>
</dbReference>
<keyword evidence="1" id="KW-0805">Transcription regulation</keyword>
<dbReference type="PANTHER" id="PTHR30055">
    <property type="entry name" value="HTH-TYPE TRANSCRIPTIONAL REGULATOR RUTR"/>
    <property type="match status" value="1"/>
</dbReference>
<protein>
    <submittedName>
        <fullName evidence="6">TetR/AcrR family transcriptional regulator</fullName>
    </submittedName>
</protein>
<dbReference type="InterPro" id="IPR036271">
    <property type="entry name" value="Tet_transcr_reg_TetR-rel_C_sf"/>
</dbReference>
<dbReference type="SUPFAM" id="SSF46689">
    <property type="entry name" value="Homeodomain-like"/>
    <property type="match status" value="1"/>
</dbReference>
<dbReference type="Pfam" id="PF16859">
    <property type="entry name" value="TetR_C_11"/>
    <property type="match status" value="1"/>
</dbReference>
<dbReference type="InterPro" id="IPR009057">
    <property type="entry name" value="Homeodomain-like_sf"/>
</dbReference>
<keyword evidence="3" id="KW-0804">Transcription</keyword>
<dbReference type="PRINTS" id="PR00455">
    <property type="entry name" value="HTHTETR"/>
</dbReference>
<evidence type="ECO:0000313" key="6">
    <source>
        <dbReference type="EMBL" id="TRL36501.1"/>
    </source>
</evidence>
<feature type="domain" description="HTH tetR-type" evidence="5">
    <location>
        <begin position="16"/>
        <end position="76"/>
    </location>
</feature>
<dbReference type="RefSeq" id="WP_143126551.1">
    <property type="nucleotide sequence ID" value="NZ_VJMG01000053.1"/>
</dbReference>
<keyword evidence="2 4" id="KW-0238">DNA-binding</keyword>
<dbReference type="InterPro" id="IPR050109">
    <property type="entry name" value="HTH-type_TetR-like_transc_reg"/>
</dbReference>
<organism evidence="6 7">
    <name type="scientific">Rhizobium straminoryzae</name>
    <dbReference type="NCBI Taxonomy" id="1387186"/>
    <lineage>
        <taxon>Bacteria</taxon>
        <taxon>Pseudomonadati</taxon>
        <taxon>Pseudomonadota</taxon>
        <taxon>Alphaproteobacteria</taxon>
        <taxon>Hyphomicrobiales</taxon>
        <taxon>Rhizobiaceae</taxon>
        <taxon>Rhizobium/Agrobacterium group</taxon>
        <taxon>Rhizobium</taxon>
    </lineage>
</organism>
<dbReference type="Pfam" id="PF00440">
    <property type="entry name" value="TetR_N"/>
    <property type="match status" value="1"/>
</dbReference>
<dbReference type="InterPro" id="IPR011075">
    <property type="entry name" value="TetR_C"/>
</dbReference>
<reference evidence="6 7" key="1">
    <citation type="submission" date="2019-07" db="EMBL/GenBank/DDBJ databases">
        <title>Ln-dependent methylotrophs.</title>
        <authorList>
            <person name="Tani A."/>
        </authorList>
    </citation>
    <scope>NUCLEOTIDE SEQUENCE [LARGE SCALE GENOMIC DNA]</scope>
    <source>
        <strain evidence="6 7">SM12</strain>
    </source>
</reference>
<proteinExistence type="predicted"/>
<dbReference type="EMBL" id="VJMG01000053">
    <property type="protein sequence ID" value="TRL36501.1"/>
    <property type="molecule type" value="Genomic_DNA"/>
</dbReference>
<evidence type="ECO:0000313" key="7">
    <source>
        <dbReference type="Proteomes" id="UP000316801"/>
    </source>
</evidence>
<evidence type="ECO:0000259" key="5">
    <source>
        <dbReference type="PROSITE" id="PS50977"/>
    </source>
</evidence>
<dbReference type="GO" id="GO:0000976">
    <property type="term" value="F:transcription cis-regulatory region binding"/>
    <property type="evidence" value="ECO:0007669"/>
    <property type="project" value="TreeGrafter"/>
</dbReference>
<name>A0A549T3P1_9HYPH</name>
<feature type="DNA-binding region" description="H-T-H motif" evidence="4">
    <location>
        <begin position="39"/>
        <end position="58"/>
    </location>
</feature>
<sequence length="196" mass="21621">MTSDPRRTSIGAQRNPESRDAILKAATDIITESGLAGFSIEAVARRARAGKPTIYRWWPSRGALLLAIYELQKPDLKMPDTGALEEDIFLFLKGLIGHWRDTPAGAIYRSILAEAQSNDASARVVGDYTAGRYHWIGEILTRNKARGTLADDVDANMAGEQIASFAIARLVMHRLAISDSELRLAARQFAQGLRKR</sequence>
<dbReference type="GO" id="GO:0003700">
    <property type="term" value="F:DNA-binding transcription factor activity"/>
    <property type="evidence" value="ECO:0007669"/>
    <property type="project" value="TreeGrafter"/>
</dbReference>
<dbReference type="Gene3D" id="1.10.357.10">
    <property type="entry name" value="Tetracycline Repressor, domain 2"/>
    <property type="match status" value="1"/>
</dbReference>
<evidence type="ECO:0000256" key="4">
    <source>
        <dbReference type="PROSITE-ProRule" id="PRU00335"/>
    </source>
</evidence>
<dbReference type="PANTHER" id="PTHR30055:SF148">
    <property type="entry name" value="TETR-FAMILY TRANSCRIPTIONAL REGULATOR"/>
    <property type="match status" value="1"/>
</dbReference>
<dbReference type="SUPFAM" id="SSF48498">
    <property type="entry name" value="Tetracyclin repressor-like, C-terminal domain"/>
    <property type="match status" value="1"/>
</dbReference>